<gene>
    <name evidence="4" type="ORF">AZOBR_200002</name>
</gene>
<dbReference type="Pfam" id="PF02543">
    <property type="entry name" value="Carbam_trans_N"/>
    <property type="match status" value="1"/>
</dbReference>
<feature type="domain" description="Carbamoyltransferase" evidence="2">
    <location>
        <begin position="45"/>
        <end position="195"/>
    </location>
</feature>
<name>A0A9P1JT57_9PROT</name>
<dbReference type="InterPro" id="IPR003696">
    <property type="entry name" value="Carbtransf_dom"/>
</dbReference>
<reference evidence="4 5" key="1">
    <citation type="journal article" date="2011" name="PLoS Genet.">
        <title>Azospirillum genomes reveal transition of bacteria from aquatic to terrestrial environments.</title>
        <authorList>
            <person name="Wisniewski-Dye F."/>
            <person name="Borziak K."/>
            <person name="Khalsa-Moyers G."/>
            <person name="Alexandre G."/>
            <person name="Sukharnikov L.O."/>
            <person name="Wuichet K."/>
            <person name="Hurst G.B."/>
            <person name="McDonald W.H."/>
            <person name="Robertson J.S."/>
            <person name="Barbe V."/>
            <person name="Calteau A."/>
            <person name="Rouy Z."/>
            <person name="Mangenot S."/>
            <person name="Prigent-Combaret C."/>
            <person name="Normand P."/>
            <person name="Boyer M."/>
            <person name="Siguier P."/>
            <person name="Dessaux Y."/>
            <person name="Elmerich C."/>
            <person name="Condemine G."/>
            <person name="Krishnen G."/>
            <person name="Kennedy I."/>
            <person name="Paterson A.H."/>
            <person name="Gonzalez V."/>
            <person name="Mavingui P."/>
            <person name="Zhulin I.B."/>
        </authorList>
    </citation>
    <scope>NUCLEOTIDE SEQUENCE [LARGE SCALE GENOMIC DNA]</scope>
    <source>
        <strain evidence="4 5">Sp245</strain>
    </source>
</reference>
<organism evidence="4 5">
    <name type="scientific">Azospirillum baldaniorum</name>
    <dbReference type="NCBI Taxonomy" id="1064539"/>
    <lineage>
        <taxon>Bacteria</taxon>
        <taxon>Pseudomonadati</taxon>
        <taxon>Pseudomonadota</taxon>
        <taxon>Alphaproteobacteria</taxon>
        <taxon>Rhodospirillales</taxon>
        <taxon>Azospirillaceae</taxon>
        <taxon>Azospirillum</taxon>
    </lineage>
</organism>
<dbReference type="Proteomes" id="UP000007319">
    <property type="component" value="Chromosome"/>
</dbReference>
<evidence type="ECO:0000313" key="5">
    <source>
        <dbReference type="Proteomes" id="UP000007319"/>
    </source>
</evidence>
<evidence type="ECO:0000313" key="4">
    <source>
        <dbReference type="EMBL" id="CCC99297.1"/>
    </source>
</evidence>
<dbReference type="Pfam" id="PF16861">
    <property type="entry name" value="Carbam_trans_C"/>
    <property type="match status" value="1"/>
</dbReference>
<evidence type="ECO:0000256" key="1">
    <source>
        <dbReference type="ARBA" id="ARBA00006129"/>
    </source>
</evidence>
<dbReference type="AlphaFoldDB" id="A0A9P1JT57"/>
<comment type="similarity">
    <text evidence="1">Belongs to the NodU/CmcH family.</text>
</comment>
<dbReference type="Gene3D" id="3.30.420.40">
    <property type="match status" value="1"/>
</dbReference>
<dbReference type="GO" id="GO:0003824">
    <property type="term" value="F:catalytic activity"/>
    <property type="evidence" value="ECO:0007669"/>
    <property type="project" value="InterPro"/>
</dbReference>
<dbReference type="SUPFAM" id="SSF53067">
    <property type="entry name" value="Actin-like ATPase domain"/>
    <property type="match status" value="1"/>
</dbReference>
<dbReference type="KEGG" id="abs:AZOBR_200002"/>
<dbReference type="EMBL" id="HE577327">
    <property type="protein sequence ID" value="CCC99297.1"/>
    <property type="molecule type" value="Genomic_DNA"/>
</dbReference>
<dbReference type="PANTHER" id="PTHR34847">
    <property type="entry name" value="NODULATION PROTEIN U"/>
    <property type="match status" value="1"/>
</dbReference>
<dbReference type="InterPro" id="IPR031730">
    <property type="entry name" value="Carbam_trans_C"/>
</dbReference>
<proteinExistence type="inferred from homology"/>
<feature type="domain" description="Carbamoyltransferase C-terminal" evidence="3">
    <location>
        <begin position="257"/>
        <end position="424"/>
    </location>
</feature>
<dbReference type="InterPro" id="IPR051338">
    <property type="entry name" value="NodU/CmcH_Carbamoyltrnsfr"/>
</dbReference>
<evidence type="ECO:0008006" key="6">
    <source>
        <dbReference type="Google" id="ProtNLM"/>
    </source>
</evidence>
<accession>A0A9P1JT57</accession>
<sequence length="430" mass="46971">MSGTGLNRETFGFFRYEGGELLRLGRTTGSCFDEADSGYPTASDNSIGMLYEVVTAAIGFDLMETGKTMGLAAHGRPRFLAELEALVTFGSGMDDCFSCNLNMPDVRDRIGELLNKEMDRFAARVDMAASAQVLLERVLLHCYRLLPDDRYDAVCLVGGCALNPVANSVLARHLRDGVRLVVPPFAGDAGIGFGALWLDAREQAGRPIAFTMRGAPLDPAVSRPGKTYSATDIAQAVSFAYPSVAVDASVTTPENLAMRLARGEVIGVFQGPSESGPRALGGRSILADPRDALVRERINRSIKHREPFRPLAPMILAEDFPSYFDDPRQMDRFMLRVATATERCRREAPAIVHVDGTARVQIIDERSDPFLLDILRAFRQQTGVPLLLNTSFNRRGEPLVETPTDAIDAFRGMGLDGLFLQGTYCRPISA</sequence>
<evidence type="ECO:0000259" key="2">
    <source>
        <dbReference type="Pfam" id="PF02543"/>
    </source>
</evidence>
<dbReference type="InterPro" id="IPR043129">
    <property type="entry name" value="ATPase_NBD"/>
</dbReference>
<dbReference type="PANTHER" id="PTHR34847:SF1">
    <property type="entry name" value="NODULATION PROTEIN U"/>
    <property type="match status" value="1"/>
</dbReference>
<evidence type="ECO:0000259" key="3">
    <source>
        <dbReference type="Pfam" id="PF16861"/>
    </source>
</evidence>
<keyword evidence="5" id="KW-1185">Reference proteome</keyword>
<protein>
    <recommendedName>
        <fullName evidence="6">Carbamoyltransferase</fullName>
    </recommendedName>
</protein>
<dbReference type="Gene3D" id="3.90.870.20">
    <property type="entry name" value="Carbamoyltransferase, C-terminal domain"/>
    <property type="match status" value="1"/>
</dbReference>
<dbReference type="InterPro" id="IPR038152">
    <property type="entry name" value="Carbam_trans_C_sf"/>
</dbReference>